<keyword evidence="5 8" id="KW-1133">Transmembrane helix</keyword>
<keyword evidence="7 8" id="KW-0472">Membrane</keyword>
<organism evidence="9 10">
    <name type="scientific">Desulfofundulus luciae</name>
    <dbReference type="NCBI Taxonomy" id="74702"/>
    <lineage>
        <taxon>Bacteria</taxon>
        <taxon>Bacillati</taxon>
        <taxon>Bacillota</taxon>
        <taxon>Clostridia</taxon>
        <taxon>Eubacteriales</taxon>
        <taxon>Peptococcaceae</taxon>
        <taxon>Desulfofundulus</taxon>
    </lineage>
</organism>
<proteinExistence type="predicted"/>
<evidence type="ECO:0000256" key="1">
    <source>
        <dbReference type="ARBA" id="ARBA00004370"/>
    </source>
</evidence>
<dbReference type="RefSeq" id="WP_307400971.1">
    <property type="nucleotide sequence ID" value="NZ_JAUSUX010000008.1"/>
</dbReference>
<evidence type="ECO:0000256" key="7">
    <source>
        <dbReference type="ARBA" id="ARBA00023136"/>
    </source>
</evidence>
<dbReference type="InterPro" id="IPR000701">
    <property type="entry name" value="SuccDH_FuR_B_TM-su"/>
</dbReference>
<dbReference type="InterPro" id="IPR034804">
    <property type="entry name" value="SQR/QFR_C/D"/>
</dbReference>
<evidence type="ECO:0000256" key="8">
    <source>
        <dbReference type="SAM" id="Phobius"/>
    </source>
</evidence>
<name>A0ABU0B1N7_9FIRM</name>
<reference evidence="9 10" key="1">
    <citation type="submission" date="2023-07" db="EMBL/GenBank/DDBJ databases">
        <title>Genomic Encyclopedia of Type Strains, Phase IV (KMG-IV): sequencing the most valuable type-strain genomes for metagenomic binning, comparative biology and taxonomic classification.</title>
        <authorList>
            <person name="Goeker M."/>
        </authorList>
    </citation>
    <scope>NUCLEOTIDE SEQUENCE [LARGE SCALE GENOMIC DNA]</scope>
    <source>
        <strain evidence="9 10">DSM 12396</strain>
    </source>
</reference>
<keyword evidence="10" id="KW-1185">Reference proteome</keyword>
<evidence type="ECO:0000256" key="4">
    <source>
        <dbReference type="ARBA" id="ARBA00022723"/>
    </source>
</evidence>
<protein>
    <submittedName>
        <fullName evidence="9">Succinate dehydrogenase / fumarate reductase membrane anchor subunit</fullName>
    </submittedName>
</protein>
<keyword evidence="6" id="KW-0408">Iron</keyword>
<gene>
    <name evidence="9" type="ORF">J2Z49_001291</name>
</gene>
<keyword evidence="2" id="KW-0349">Heme</keyword>
<sequence length="123" mass="13998">MAGIAGNLLAVRERDEMLSGWTWLFQRITAFFLILVLGVHFWILHYQNPGEILVYADAARRLQTALFLTVDSLLLAFGLFHALNGLHNVLEDFNVRSRSITFVLLLVGVGLFIMGIYSLWQFV</sequence>
<comment type="subcellular location">
    <subcellularLocation>
        <location evidence="1">Membrane</location>
    </subcellularLocation>
</comment>
<feature type="transmembrane region" description="Helical" evidence="8">
    <location>
        <begin position="99"/>
        <end position="120"/>
    </location>
</feature>
<accession>A0ABU0B1N7</accession>
<dbReference type="SUPFAM" id="SSF81343">
    <property type="entry name" value="Fumarate reductase respiratory complex transmembrane subunits"/>
    <property type="match status" value="1"/>
</dbReference>
<dbReference type="EMBL" id="JAUSUX010000008">
    <property type="protein sequence ID" value="MDQ0286179.1"/>
    <property type="molecule type" value="Genomic_DNA"/>
</dbReference>
<keyword evidence="3 8" id="KW-0812">Transmembrane</keyword>
<evidence type="ECO:0000256" key="5">
    <source>
        <dbReference type="ARBA" id="ARBA00022989"/>
    </source>
</evidence>
<dbReference type="Pfam" id="PF01127">
    <property type="entry name" value="Sdh_cyt"/>
    <property type="match status" value="1"/>
</dbReference>
<evidence type="ECO:0000313" key="9">
    <source>
        <dbReference type="EMBL" id="MDQ0286179.1"/>
    </source>
</evidence>
<comment type="caution">
    <text evidence="9">The sequence shown here is derived from an EMBL/GenBank/DDBJ whole genome shotgun (WGS) entry which is preliminary data.</text>
</comment>
<feature type="transmembrane region" description="Helical" evidence="8">
    <location>
        <begin position="65"/>
        <end position="87"/>
    </location>
</feature>
<evidence type="ECO:0000256" key="6">
    <source>
        <dbReference type="ARBA" id="ARBA00023004"/>
    </source>
</evidence>
<feature type="transmembrane region" description="Helical" evidence="8">
    <location>
        <begin position="24"/>
        <end position="44"/>
    </location>
</feature>
<dbReference type="Proteomes" id="UP001225644">
    <property type="component" value="Unassembled WGS sequence"/>
</dbReference>
<keyword evidence="4" id="KW-0479">Metal-binding</keyword>
<evidence type="ECO:0000313" key="10">
    <source>
        <dbReference type="Proteomes" id="UP001225644"/>
    </source>
</evidence>
<dbReference type="Gene3D" id="1.20.1300.10">
    <property type="entry name" value="Fumarate reductase/succinate dehydrogenase, transmembrane subunit"/>
    <property type="match status" value="1"/>
</dbReference>
<evidence type="ECO:0000256" key="3">
    <source>
        <dbReference type="ARBA" id="ARBA00022692"/>
    </source>
</evidence>
<evidence type="ECO:0000256" key="2">
    <source>
        <dbReference type="ARBA" id="ARBA00022617"/>
    </source>
</evidence>